<evidence type="ECO:0000313" key="2">
    <source>
        <dbReference type="EMBL" id="KFH15282.1"/>
    </source>
</evidence>
<feature type="region of interest" description="Disordered" evidence="1">
    <location>
        <begin position="58"/>
        <end position="82"/>
    </location>
</feature>
<protein>
    <submittedName>
        <fullName evidence="2">Putative 50S ribosomal protein L23</fullName>
    </submittedName>
</protein>
<evidence type="ECO:0000313" key="3">
    <source>
        <dbReference type="Proteomes" id="UP000028821"/>
    </source>
</evidence>
<dbReference type="GO" id="GO:0005840">
    <property type="term" value="C:ribosome"/>
    <property type="evidence" value="ECO:0007669"/>
    <property type="project" value="UniProtKB-KW"/>
</dbReference>
<sequence>MQLNPALRIDESTTQMFPDFSKPFFHNAHFNFSWKPEEVPFQQTVKLDITPWRRRLERLQGQSPPALGEADAGALSNLRTQK</sequence>
<reference evidence="2 3" key="1">
    <citation type="submission" date="2014-04" db="EMBL/GenBank/DDBJ databases">
        <authorList>
            <person name="Sibley D."/>
            <person name="Venepally P."/>
            <person name="Karamycheva S."/>
            <person name="Hadjithomas M."/>
            <person name="Khan A."/>
            <person name="Brunk B."/>
            <person name="Roos D."/>
            <person name="Caler E."/>
            <person name="Lorenzi H."/>
        </authorList>
    </citation>
    <scope>NUCLEOTIDE SEQUENCE [LARGE SCALE GENOMIC DNA]</scope>
    <source>
        <strain evidence="2 3">MAS</strain>
    </source>
</reference>
<dbReference type="EMBL" id="AEXC02000946">
    <property type="protein sequence ID" value="KFH15282.1"/>
    <property type="molecule type" value="Genomic_DNA"/>
</dbReference>
<keyword evidence="2" id="KW-0689">Ribosomal protein</keyword>
<comment type="caution">
    <text evidence="2">The sequence shown here is derived from an EMBL/GenBank/DDBJ whole genome shotgun (WGS) entry which is preliminary data.</text>
</comment>
<name>A0A086QRQ0_TOXGO</name>
<dbReference type="AlphaFoldDB" id="A0A086QRQ0"/>
<accession>A0A086QRQ0</accession>
<dbReference type="VEuPathDB" id="ToxoDB:TGMAS_260660B"/>
<proteinExistence type="predicted"/>
<dbReference type="Proteomes" id="UP000028821">
    <property type="component" value="Unassembled WGS sequence"/>
</dbReference>
<organism evidence="2 3">
    <name type="scientific">Toxoplasma gondii MAS</name>
    <dbReference type="NCBI Taxonomy" id="943118"/>
    <lineage>
        <taxon>Eukaryota</taxon>
        <taxon>Sar</taxon>
        <taxon>Alveolata</taxon>
        <taxon>Apicomplexa</taxon>
        <taxon>Conoidasida</taxon>
        <taxon>Coccidia</taxon>
        <taxon>Eucoccidiorida</taxon>
        <taxon>Eimeriorina</taxon>
        <taxon>Sarcocystidae</taxon>
        <taxon>Toxoplasma</taxon>
    </lineage>
</organism>
<keyword evidence="2" id="KW-0687">Ribonucleoprotein</keyword>
<evidence type="ECO:0000256" key="1">
    <source>
        <dbReference type="SAM" id="MobiDB-lite"/>
    </source>
</evidence>
<gene>
    <name evidence="2" type="ORF">TGMAS_260660B</name>
</gene>